<dbReference type="EMBL" id="SNRW01003869">
    <property type="protein sequence ID" value="KAA6388723.1"/>
    <property type="molecule type" value="Genomic_DNA"/>
</dbReference>
<reference evidence="1 2" key="1">
    <citation type="submission" date="2019-03" db="EMBL/GenBank/DDBJ databases">
        <title>Single cell metagenomics reveals metabolic interactions within the superorganism composed of flagellate Streblomastix strix and complex community of Bacteroidetes bacteria on its surface.</title>
        <authorList>
            <person name="Treitli S.C."/>
            <person name="Kolisko M."/>
            <person name="Husnik F."/>
            <person name="Keeling P."/>
            <person name="Hampl V."/>
        </authorList>
    </citation>
    <scope>NUCLEOTIDE SEQUENCE [LARGE SCALE GENOMIC DNA]</scope>
    <source>
        <strain evidence="1">ST1C</strain>
    </source>
</reference>
<dbReference type="AlphaFoldDB" id="A0A5J4W2N7"/>
<organism evidence="1 2">
    <name type="scientific">Streblomastix strix</name>
    <dbReference type="NCBI Taxonomy" id="222440"/>
    <lineage>
        <taxon>Eukaryota</taxon>
        <taxon>Metamonada</taxon>
        <taxon>Preaxostyla</taxon>
        <taxon>Oxymonadida</taxon>
        <taxon>Streblomastigidae</taxon>
        <taxon>Streblomastix</taxon>
    </lineage>
</organism>
<evidence type="ECO:0000313" key="2">
    <source>
        <dbReference type="Proteomes" id="UP000324800"/>
    </source>
</evidence>
<dbReference type="Proteomes" id="UP000324800">
    <property type="component" value="Unassembled WGS sequence"/>
</dbReference>
<protein>
    <submittedName>
        <fullName evidence="1">Uncharacterized protein</fullName>
    </submittedName>
</protein>
<sequence>MKLTPQDIGKLQADVQVINLELTSQIYLGGYFATNDEILTLQSCAQGDYAQSAEDQLVWDYQDNWIEIELIVPDQITPVSNTISLADSGTGEGNYDEAYGKNQFCDDL</sequence>
<evidence type="ECO:0000313" key="1">
    <source>
        <dbReference type="EMBL" id="KAA6388723.1"/>
    </source>
</evidence>
<accession>A0A5J4W2N7</accession>
<gene>
    <name evidence="1" type="ORF">EZS28_015752</name>
</gene>
<name>A0A5J4W2N7_9EUKA</name>
<comment type="caution">
    <text evidence="1">The sequence shown here is derived from an EMBL/GenBank/DDBJ whole genome shotgun (WGS) entry which is preliminary data.</text>
</comment>
<proteinExistence type="predicted"/>